<evidence type="ECO:0000313" key="2">
    <source>
        <dbReference type="EMBL" id="BBP88603.1"/>
    </source>
</evidence>
<dbReference type="EMBL" id="AP021906">
    <property type="protein sequence ID" value="BBP88603.1"/>
    <property type="molecule type" value="Genomic_DNA"/>
</dbReference>
<accession>A0A5S9M653</accession>
<sequence length="70" mass="7985">METAKNLVLQGMGLSFLPHHCVRNELEQGTLKQISIDPSIDFNINIEFIYKKGKNPNPFSLINSNSFFMN</sequence>
<evidence type="ECO:0000259" key="1">
    <source>
        <dbReference type="Pfam" id="PF03466"/>
    </source>
</evidence>
<dbReference type="Pfam" id="PF03466">
    <property type="entry name" value="LysR_substrate"/>
    <property type="match status" value="1"/>
</dbReference>
<proteinExistence type="predicted"/>
<gene>
    <name evidence="2" type="ORF">BsIDN1_22210</name>
</gene>
<dbReference type="SUPFAM" id="SSF53850">
    <property type="entry name" value="Periplasmic binding protein-like II"/>
    <property type="match status" value="1"/>
</dbReference>
<name>A0A5S9M653_BACIA</name>
<reference evidence="2 3" key="1">
    <citation type="submission" date="2019-12" db="EMBL/GenBank/DDBJ databases">
        <title>Full genome sequence of a Bacillus safensis strain isolated from commercially available natto in Indonesia.</title>
        <authorList>
            <person name="Yoshida M."/>
            <person name="Uomi M."/>
            <person name="Waturangi D."/>
            <person name="Ekaputri J.J."/>
            <person name="Setiamarga D.H.E."/>
        </authorList>
    </citation>
    <scope>NUCLEOTIDE SEQUENCE [LARGE SCALE GENOMIC DNA]</scope>
    <source>
        <strain evidence="2 3">IDN1</strain>
    </source>
</reference>
<protein>
    <recommendedName>
        <fullName evidence="1">LysR substrate-binding domain-containing protein</fullName>
    </recommendedName>
</protein>
<dbReference type="InterPro" id="IPR005119">
    <property type="entry name" value="LysR_subst-bd"/>
</dbReference>
<dbReference type="Proteomes" id="UP000464658">
    <property type="component" value="Chromosome"/>
</dbReference>
<feature type="domain" description="LysR substrate-binding" evidence="1">
    <location>
        <begin position="1"/>
        <end position="58"/>
    </location>
</feature>
<dbReference type="Gene3D" id="3.40.190.290">
    <property type="match status" value="1"/>
</dbReference>
<evidence type="ECO:0000313" key="3">
    <source>
        <dbReference type="Proteomes" id="UP000464658"/>
    </source>
</evidence>
<dbReference type="AlphaFoldDB" id="A0A5S9M653"/>
<organism evidence="2 3">
    <name type="scientific">Bacillus safensis</name>
    <dbReference type="NCBI Taxonomy" id="561879"/>
    <lineage>
        <taxon>Bacteria</taxon>
        <taxon>Bacillati</taxon>
        <taxon>Bacillota</taxon>
        <taxon>Bacilli</taxon>
        <taxon>Bacillales</taxon>
        <taxon>Bacillaceae</taxon>
        <taxon>Bacillus</taxon>
    </lineage>
</organism>